<dbReference type="SUPFAM" id="SSF49464">
    <property type="entry name" value="Carboxypeptidase regulatory domain-like"/>
    <property type="match status" value="1"/>
</dbReference>
<keyword evidence="2" id="KW-1185">Reference proteome</keyword>
<dbReference type="RefSeq" id="WP_386063508.1">
    <property type="nucleotide sequence ID" value="NZ_JBHLTQ010000005.1"/>
</dbReference>
<accession>A0ABV6Q9Q4</accession>
<evidence type="ECO:0000313" key="2">
    <source>
        <dbReference type="Proteomes" id="UP001589832"/>
    </source>
</evidence>
<protein>
    <submittedName>
        <fullName evidence="1">Uncharacterized protein</fullName>
    </submittedName>
</protein>
<dbReference type="EMBL" id="JBHLTQ010000005">
    <property type="protein sequence ID" value="MFC0604967.1"/>
    <property type="molecule type" value="Genomic_DNA"/>
</dbReference>
<reference evidence="1 2" key="1">
    <citation type="submission" date="2024-09" db="EMBL/GenBank/DDBJ databases">
        <authorList>
            <person name="Sun Q."/>
            <person name="Mori K."/>
        </authorList>
    </citation>
    <scope>NUCLEOTIDE SEQUENCE [LARGE SCALE GENOMIC DNA]</scope>
    <source>
        <strain evidence="1 2">NCAIM B.02481</strain>
    </source>
</reference>
<sequence length="328" mass="36146">MKTKISLIIIFINMSILIAQNRITVEGVILNSDGDPVAHVIVSEKDANNSVLTDDSGFYKILIDPKSQLVFFKNGTIIKRLDANNFESNNDVESLGADIYRASFIMQSSGGGSTSMNNYWLGAKVGYNFIGETDDNFFVGSASINLNLFEGFANKKDEDWHSFFGIIGNIGNFKFDKETDSSDDVQKVAQSINGLSVGFGYTLENKLDSPKDTYVRFFTRTGVRMTTFDGVGEDEESINLAQSETNAGVEFELGNFKNGGSVSIATGVTMYLFDESVYNRIFEEEKGSLFTIDATMILPISKDLGFFINGTFTKRASAAYILGIIFRS</sequence>
<gene>
    <name evidence="1" type="ORF">ACFFGA_10415</name>
</gene>
<dbReference type="InterPro" id="IPR008969">
    <property type="entry name" value="CarboxyPept-like_regulatory"/>
</dbReference>
<comment type="caution">
    <text evidence="1">The sequence shown here is derived from an EMBL/GenBank/DDBJ whole genome shotgun (WGS) entry which is preliminary data.</text>
</comment>
<proteinExistence type="predicted"/>
<name>A0ABV6Q9Q4_9FLAO</name>
<organism evidence="1 2">
    <name type="scientific">Winogradskyella pulchriflava</name>
    <dbReference type="NCBI Taxonomy" id="1110688"/>
    <lineage>
        <taxon>Bacteria</taxon>
        <taxon>Pseudomonadati</taxon>
        <taxon>Bacteroidota</taxon>
        <taxon>Flavobacteriia</taxon>
        <taxon>Flavobacteriales</taxon>
        <taxon>Flavobacteriaceae</taxon>
        <taxon>Winogradskyella</taxon>
    </lineage>
</organism>
<dbReference type="Proteomes" id="UP001589832">
    <property type="component" value="Unassembled WGS sequence"/>
</dbReference>
<evidence type="ECO:0000313" key="1">
    <source>
        <dbReference type="EMBL" id="MFC0604967.1"/>
    </source>
</evidence>